<name>A0ABS2TVH4_9ACTN</name>
<dbReference type="InterPro" id="IPR019734">
    <property type="entry name" value="TPR_rpt"/>
</dbReference>
<dbReference type="PRINTS" id="PR00364">
    <property type="entry name" value="DISEASERSIST"/>
</dbReference>
<comment type="caution">
    <text evidence="5">The sequence shown here is derived from an EMBL/GenBank/DDBJ whole genome shotgun (WGS) entry which is preliminary data.</text>
</comment>
<dbReference type="InterPro" id="IPR001387">
    <property type="entry name" value="Cro/C1-type_HTH"/>
</dbReference>
<feature type="region of interest" description="Disordered" evidence="3">
    <location>
        <begin position="517"/>
        <end position="537"/>
    </location>
</feature>
<dbReference type="Proteomes" id="UP000749040">
    <property type="component" value="Unassembled WGS sequence"/>
</dbReference>
<proteinExistence type="predicted"/>
<keyword evidence="6" id="KW-1185">Reference proteome</keyword>
<dbReference type="PANTHER" id="PTHR47691:SF3">
    <property type="entry name" value="HTH-TYPE TRANSCRIPTIONAL REGULATOR RV0890C-RELATED"/>
    <property type="match status" value="1"/>
</dbReference>
<dbReference type="PROSITE" id="PS50943">
    <property type="entry name" value="HTH_CROC1"/>
    <property type="match status" value="1"/>
</dbReference>
<dbReference type="SMART" id="SM00028">
    <property type="entry name" value="TPR"/>
    <property type="match status" value="5"/>
</dbReference>
<protein>
    <submittedName>
        <fullName evidence="5">Helix-turn-helix domain-containing protein</fullName>
    </submittedName>
</protein>
<evidence type="ECO:0000259" key="4">
    <source>
        <dbReference type="PROSITE" id="PS50943"/>
    </source>
</evidence>
<dbReference type="Gene3D" id="3.40.50.300">
    <property type="entry name" value="P-loop containing nucleotide triphosphate hydrolases"/>
    <property type="match status" value="1"/>
</dbReference>
<feature type="compositionally biased region" description="Pro residues" evidence="3">
    <location>
        <begin position="1"/>
        <end position="16"/>
    </location>
</feature>
<evidence type="ECO:0000313" key="5">
    <source>
        <dbReference type="EMBL" id="MBM9507348.1"/>
    </source>
</evidence>
<dbReference type="Pfam" id="PF13560">
    <property type="entry name" value="HTH_31"/>
    <property type="match status" value="1"/>
</dbReference>
<keyword evidence="1" id="KW-0802">TPR repeat</keyword>
<dbReference type="CDD" id="cd00093">
    <property type="entry name" value="HTH_XRE"/>
    <property type="match status" value="1"/>
</dbReference>
<organism evidence="5 6">
    <name type="scientific">Actinacidiphila acididurans</name>
    <dbReference type="NCBI Taxonomy" id="2784346"/>
    <lineage>
        <taxon>Bacteria</taxon>
        <taxon>Bacillati</taxon>
        <taxon>Actinomycetota</taxon>
        <taxon>Actinomycetes</taxon>
        <taxon>Kitasatosporales</taxon>
        <taxon>Streptomycetaceae</taxon>
        <taxon>Actinacidiphila</taxon>
    </lineage>
</organism>
<dbReference type="Gene3D" id="1.25.40.10">
    <property type="entry name" value="Tetratricopeptide repeat domain"/>
    <property type="match status" value="2"/>
</dbReference>
<dbReference type="SUPFAM" id="SSF48452">
    <property type="entry name" value="TPR-like"/>
    <property type="match status" value="2"/>
</dbReference>
<feature type="repeat" description="TPR" evidence="1">
    <location>
        <begin position="607"/>
        <end position="640"/>
    </location>
</feature>
<reference evidence="5 6" key="1">
    <citation type="submission" date="2021-01" db="EMBL/GenBank/DDBJ databases">
        <title>Streptomyces acididurans sp. nov., isolated from a peat swamp forest soil.</title>
        <authorList>
            <person name="Chantavorakit T."/>
            <person name="Duangmal K."/>
        </authorList>
    </citation>
    <scope>NUCLEOTIDE SEQUENCE [LARGE SCALE GENOMIC DNA]</scope>
    <source>
        <strain evidence="5 6">KK5PA1</strain>
    </source>
</reference>
<dbReference type="Gene3D" id="1.10.260.40">
    <property type="entry name" value="lambda repressor-like DNA-binding domains"/>
    <property type="match status" value="1"/>
</dbReference>
<feature type="domain" description="HTH cro/C1-type" evidence="4">
    <location>
        <begin position="56"/>
        <end position="101"/>
    </location>
</feature>
<dbReference type="SUPFAM" id="SSF47413">
    <property type="entry name" value="lambda repressor-like DNA-binding domains"/>
    <property type="match status" value="1"/>
</dbReference>
<accession>A0ABS2TVH4</accession>
<evidence type="ECO:0000256" key="3">
    <source>
        <dbReference type="SAM" id="MobiDB-lite"/>
    </source>
</evidence>
<dbReference type="InterPro" id="IPR011990">
    <property type="entry name" value="TPR-like_helical_dom_sf"/>
</dbReference>
<sequence>MGPGEPHPLPDPPDAPAPAAAEAVPAAEAVRTLEELAALLRDLRRRHARSRRDSALTYRELAARTGWSQTAIAEYFTARTLPPTDRLDGLLKVLSATPAEQRALATARDRIEEANRRTGRRRTPRAAPAVLPRKPAPGRTEPTPRQLPAAPAMFSGRAGALSFLDAALEPAPESAPDQPSRTGGTLVIGGMSGIGKTWLALHWAHERVDRFPDGQLYVDLRGFDPTGRPQDPATVVRGFLEALGVAPTAIPVGQEAQAALYRSLTAGRRMLLLLDNAHDTAQVVPLLPGGTRCAVLITSRRQLTGLIAAHGAHCVTLDVLPADEARRLLARHLGRGRLGREAGAAAALVTCCAGLPLALGIVAARAATHPDLSLAVLAAELSDDAHRLDALDAGEPQADLRAVLSWSSRALSPDAARALALLAIAPGPDIAPAAAARLLDLPPGPARALLRELDHAHLIQRHAPERYRMHDLLRLHAAEQARDHRDPGERQAALRRVVDFYTYTACAGARALAPHHPAPEPCEPVPGTAEHPPPAPAAATAWFDAEHANLLAAQQAAGDHGWDTRVCHLAWALDPYHRRRGHLEHQATAWQLALAGAQRLPDPAHRARAHQMLGDAYAQLGRTADALRHLGQALDLADRTGDSAGRGEIHHSLGGAWERHGDDRRALEHALHALRIFRTLDDTYRQARALNGVGWLQTRLGEHTEAHANCRAALVLIRGHPSDGRRFGEANILDSLGYIAHCRDEHDQALDHYHQALAICRAQGHRHLEADVLDHIAGTRLAQRQSDRARDAWRQAHELYTAQHRLAAAERVMERLAGLGRPPDG</sequence>
<feature type="coiled-coil region" evidence="2">
    <location>
        <begin position="26"/>
        <end position="53"/>
    </location>
</feature>
<dbReference type="PANTHER" id="PTHR47691">
    <property type="entry name" value="REGULATOR-RELATED"/>
    <property type="match status" value="1"/>
</dbReference>
<evidence type="ECO:0000313" key="6">
    <source>
        <dbReference type="Proteomes" id="UP000749040"/>
    </source>
</evidence>
<dbReference type="EMBL" id="JADKYB010000012">
    <property type="protein sequence ID" value="MBM9507348.1"/>
    <property type="molecule type" value="Genomic_DNA"/>
</dbReference>
<evidence type="ECO:0000256" key="2">
    <source>
        <dbReference type="SAM" id="Coils"/>
    </source>
</evidence>
<feature type="region of interest" description="Disordered" evidence="3">
    <location>
        <begin position="111"/>
        <end position="147"/>
    </location>
</feature>
<dbReference type="SUPFAM" id="SSF52540">
    <property type="entry name" value="P-loop containing nucleoside triphosphate hydrolases"/>
    <property type="match status" value="1"/>
</dbReference>
<dbReference type="SMART" id="SM00530">
    <property type="entry name" value="HTH_XRE"/>
    <property type="match status" value="1"/>
</dbReference>
<dbReference type="InterPro" id="IPR010982">
    <property type="entry name" value="Lambda_DNA-bd_dom_sf"/>
</dbReference>
<feature type="compositionally biased region" description="Low complexity" evidence="3">
    <location>
        <begin position="17"/>
        <end position="26"/>
    </location>
</feature>
<gene>
    <name evidence="5" type="ORF">ITX44_22985</name>
</gene>
<dbReference type="RefSeq" id="WP_205359204.1">
    <property type="nucleotide sequence ID" value="NZ_JADKYB010000012.1"/>
</dbReference>
<dbReference type="InterPro" id="IPR027417">
    <property type="entry name" value="P-loop_NTPase"/>
</dbReference>
<evidence type="ECO:0000256" key="1">
    <source>
        <dbReference type="PROSITE-ProRule" id="PRU00339"/>
    </source>
</evidence>
<feature type="region of interest" description="Disordered" evidence="3">
    <location>
        <begin position="1"/>
        <end position="26"/>
    </location>
</feature>
<keyword evidence="2" id="KW-0175">Coiled coil</keyword>
<dbReference type="PROSITE" id="PS50005">
    <property type="entry name" value="TPR"/>
    <property type="match status" value="1"/>
</dbReference>